<dbReference type="AlphaFoldDB" id="A0AAV5WP04"/>
<organism evidence="2 3">
    <name type="scientific">Pristionchus fissidentatus</name>
    <dbReference type="NCBI Taxonomy" id="1538716"/>
    <lineage>
        <taxon>Eukaryota</taxon>
        <taxon>Metazoa</taxon>
        <taxon>Ecdysozoa</taxon>
        <taxon>Nematoda</taxon>
        <taxon>Chromadorea</taxon>
        <taxon>Rhabditida</taxon>
        <taxon>Rhabditina</taxon>
        <taxon>Diplogasteromorpha</taxon>
        <taxon>Diplogasteroidea</taxon>
        <taxon>Neodiplogasteridae</taxon>
        <taxon>Pristionchus</taxon>
    </lineage>
</organism>
<evidence type="ECO:0000256" key="1">
    <source>
        <dbReference type="SAM" id="MobiDB-lite"/>
    </source>
</evidence>
<comment type="caution">
    <text evidence="2">The sequence shown here is derived from an EMBL/GenBank/DDBJ whole genome shotgun (WGS) entry which is preliminary data.</text>
</comment>
<sequence>MKQREINSVSDRFYSNHWREQNYGRLLCREGEFYSSLGVSDGLSAGEFGERRSVRVETDVVLVVHHLLDETERVGTELLVETGARLLEDGEIVVFGDAEEIDDEEGDEKKTDREDHSHDDGAEVIEHLEFLLTHSAE</sequence>
<name>A0AAV5WP04_9BILA</name>
<protein>
    <submittedName>
        <fullName evidence="2">Uncharacterized protein</fullName>
    </submittedName>
</protein>
<gene>
    <name evidence="2" type="ORF">PFISCL1PPCAC_23741</name>
</gene>
<reference evidence="2" key="1">
    <citation type="submission" date="2023-10" db="EMBL/GenBank/DDBJ databases">
        <title>Genome assembly of Pristionchus species.</title>
        <authorList>
            <person name="Yoshida K."/>
            <person name="Sommer R.J."/>
        </authorList>
    </citation>
    <scope>NUCLEOTIDE SEQUENCE</scope>
    <source>
        <strain evidence="2">RS5133</strain>
    </source>
</reference>
<keyword evidence="3" id="KW-1185">Reference proteome</keyword>
<feature type="compositionally biased region" description="Acidic residues" evidence="1">
    <location>
        <begin position="97"/>
        <end position="106"/>
    </location>
</feature>
<dbReference type="EMBL" id="BTSY01000006">
    <property type="protein sequence ID" value="GMT32444.1"/>
    <property type="molecule type" value="Genomic_DNA"/>
</dbReference>
<feature type="region of interest" description="Disordered" evidence="1">
    <location>
        <begin position="97"/>
        <end position="121"/>
    </location>
</feature>
<accession>A0AAV5WP04</accession>
<evidence type="ECO:0000313" key="2">
    <source>
        <dbReference type="EMBL" id="GMT32444.1"/>
    </source>
</evidence>
<feature type="compositionally biased region" description="Basic and acidic residues" evidence="1">
    <location>
        <begin position="107"/>
        <end position="121"/>
    </location>
</feature>
<evidence type="ECO:0000313" key="3">
    <source>
        <dbReference type="Proteomes" id="UP001432322"/>
    </source>
</evidence>
<feature type="non-terminal residue" evidence="2">
    <location>
        <position position="137"/>
    </location>
</feature>
<proteinExistence type="predicted"/>
<dbReference type="Proteomes" id="UP001432322">
    <property type="component" value="Unassembled WGS sequence"/>
</dbReference>